<evidence type="ECO:0000256" key="1">
    <source>
        <dbReference type="SAM" id="MobiDB-lite"/>
    </source>
</evidence>
<evidence type="ECO:0000313" key="2">
    <source>
        <dbReference type="EMBL" id="OWM68668.1"/>
    </source>
</evidence>
<dbReference type="Proteomes" id="UP000233551">
    <property type="component" value="Unassembled WGS sequence"/>
</dbReference>
<dbReference type="AlphaFoldDB" id="A0A218W865"/>
<organism evidence="2 4">
    <name type="scientific">Punica granatum</name>
    <name type="common">Pomegranate</name>
    <dbReference type="NCBI Taxonomy" id="22663"/>
    <lineage>
        <taxon>Eukaryota</taxon>
        <taxon>Viridiplantae</taxon>
        <taxon>Streptophyta</taxon>
        <taxon>Embryophyta</taxon>
        <taxon>Tracheophyta</taxon>
        <taxon>Spermatophyta</taxon>
        <taxon>Magnoliopsida</taxon>
        <taxon>eudicotyledons</taxon>
        <taxon>Gunneridae</taxon>
        <taxon>Pentapetalae</taxon>
        <taxon>rosids</taxon>
        <taxon>malvids</taxon>
        <taxon>Myrtales</taxon>
        <taxon>Lythraceae</taxon>
        <taxon>Punica</taxon>
    </lineage>
</organism>
<reference evidence="2" key="2">
    <citation type="submission" date="2017-06" db="EMBL/GenBank/DDBJ databases">
        <title>The pomegranate genome and the genomics of punicalagin biosynthesis.</title>
        <authorList>
            <person name="Xu C."/>
        </authorList>
    </citation>
    <scope>NUCLEOTIDE SEQUENCE [LARGE SCALE GENOMIC DNA]</scope>
    <source>
        <tissue evidence="2">Fresh leaf</tissue>
    </source>
</reference>
<feature type="compositionally biased region" description="Basic and acidic residues" evidence="1">
    <location>
        <begin position="31"/>
        <end position="84"/>
    </location>
</feature>
<reference evidence="4" key="1">
    <citation type="journal article" date="2017" name="Plant J.">
        <title>The pomegranate (Punica granatum L.) genome and the genomics of punicalagin biosynthesis.</title>
        <authorList>
            <person name="Qin G."/>
            <person name="Xu C."/>
            <person name="Ming R."/>
            <person name="Tang H."/>
            <person name="Guyot R."/>
            <person name="Kramer E.M."/>
            <person name="Hu Y."/>
            <person name="Yi X."/>
            <person name="Qi Y."/>
            <person name="Xu X."/>
            <person name="Gao Z."/>
            <person name="Pan H."/>
            <person name="Jian J."/>
            <person name="Tian Y."/>
            <person name="Yue Z."/>
            <person name="Xu Y."/>
        </authorList>
    </citation>
    <scope>NUCLEOTIDE SEQUENCE [LARGE SCALE GENOMIC DNA]</scope>
    <source>
        <strain evidence="4">cv. Dabenzi</strain>
    </source>
</reference>
<dbReference type="EMBL" id="PGOL01000111">
    <property type="protein sequence ID" value="PKI76657.1"/>
    <property type="molecule type" value="Genomic_DNA"/>
</dbReference>
<evidence type="ECO:0000313" key="5">
    <source>
        <dbReference type="Proteomes" id="UP000233551"/>
    </source>
</evidence>
<sequence length="93" mass="10519">MLGKRAVAYRESLSVVAGGRGGWATAVCQRWQRDVSERRGEEEGGEEKRRKERRGGKEEEEKKRVRSGKTERTRAKMKGSESSDPRQTGLTPI</sequence>
<comment type="caution">
    <text evidence="2">The sequence shown here is derived from an EMBL/GenBank/DDBJ whole genome shotgun (WGS) entry which is preliminary data.</text>
</comment>
<dbReference type="EMBL" id="MTKT01004950">
    <property type="protein sequence ID" value="OWM68668.1"/>
    <property type="molecule type" value="Genomic_DNA"/>
</dbReference>
<gene>
    <name evidence="2" type="ORF">CDL15_Pgr023633</name>
    <name evidence="3" type="ORF">CRG98_002966</name>
</gene>
<accession>A0A218W865</accession>
<keyword evidence="5" id="KW-1185">Reference proteome</keyword>
<protein>
    <submittedName>
        <fullName evidence="2">Uncharacterized protein</fullName>
    </submittedName>
</protein>
<feature type="region of interest" description="Disordered" evidence="1">
    <location>
        <begin position="30"/>
        <end position="93"/>
    </location>
</feature>
<reference evidence="3 5" key="3">
    <citation type="submission" date="2017-11" db="EMBL/GenBank/DDBJ databases">
        <title>De-novo sequencing of pomegranate (Punica granatum L.) genome.</title>
        <authorList>
            <person name="Akparov Z."/>
            <person name="Amiraslanov A."/>
            <person name="Hajiyeva S."/>
            <person name="Abbasov M."/>
            <person name="Kaur K."/>
            <person name="Hamwieh A."/>
            <person name="Solovyev V."/>
            <person name="Salamov A."/>
            <person name="Braich B."/>
            <person name="Kosarev P."/>
            <person name="Mahmoud A."/>
            <person name="Hajiyev E."/>
            <person name="Babayeva S."/>
            <person name="Izzatullayeva V."/>
            <person name="Mammadov A."/>
            <person name="Mammadov A."/>
            <person name="Sharifova S."/>
            <person name="Ojaghi J."/>
            <person name="Eynullazada K."/>
            <person name="Bayramov B."/>
            <person name="Abdulazimova A."/>
            <person name="Shahmuradov I."/>
        </authorList>
    </citation>
    <scope>NUCLEOTIDE SEQUENCE [LARGE SCALE GENOMIC DNA]</scope>
    <source>
        <strain evidence="3">AG2017</strain>
        <strain evidence="5">cv. AG2017</strain>
        <tissue evidence="3">Leaf</tissue>
    </source>
</reference>
<evidence type="ECO:0000313" key="3">
    <source>
        <dbReference type="EMBL" id="PKI76657.1"/>
    </source>
</evidence>
<evidence type="ECO:0000313" key="4">
    <source>
        <dbReference type="Proteomes" id="UP000197138"/>
    </source>
</evidence>
<proteinExistence type="predicted"/>
<name>A0A218W865_PUNGR</name>
<dbReference type="Proteomes" id="UP000197138">
    <property type="component" value="Unassembled WGS sequence"/>
</dbReference>